<proteinExistence type="predicted"/>
<evidence type="ECO:0000313" key="1">
    <source>
        <dbReference type="EMBL" id="KAK2705164.1"/>
    </source>
</evidence>
<evidence type="ECO:0000313" key="2">
    <source>
        <dbReference type="Proteomes" id="UP001187531"/>
    </source>
</evidence>
<keyword evidence="2" id="KW-1185">Reference proteome</keyword>
<sequence length="1041" mass="122245">MSIDKNQRQNCYKRHYWLLYKLHSLCTEPRNKDVKYHNTLNENWFSNLCENGSKNMTFLSEFYSPRNTRFKQKKMTLKVPLKECMCCEKVQLPGECTTRPFLQTAELVLLDHIGKTNPFDVKDLHAFPKVITKIGDQEERGFIAEFKVYEEIIKSNLPIYIFYSLKPIDKNEELGDFLLVTNSSVIVLEVKAFELHTNPSKQDYEIIQKILSKPKNKAKDNVNLKITQKERVTKEIETFLKKHDCKLPTIKYFTLFVNIKRPEEATINFEDALFQDNYLQEIKGLSTIKAEYNAANESSQYSLRMLLAWFYGTYLQSYIKLGTLKLEEDGIVKKELDEEYKQKAKRMNKDVSGIFLTPAQKVIVESNQPYLQITGLPGTGKTYCLLLKMVQVFFELWQLRRQNPNSAKEIIIVFHRNDITIQFIKRMFWQTVEKQLARIVFKKSEEMSNLIRFIGGKNLIDIDSKALFYVDNYELDPTFKIFIDDVSADIINFDDTNRIYELFKAIDYSNFCWYTSYSVIPMLKNFYQPLSLLKIENNKMSHSGRQVYLTDSLRYTACIHALLDVVLDRNESIDVGDLKYPKFERKNFSPGTRVIGKTPQFVLVEDSKDLENKVKELHQYLLEEGLQRNEIAVIRTDVIYEDLLEEIGYRLIRFPTNQICSLDVSHDLRCINSLMEKLCCDNDSEFTFKNLIIKMMVYGQLIVLLDAIIDNFDDYKHINVNFSYPLNKRFDIQLVDDDTKEYLEAWKRQLQATTVDDAISMLEQNGHISMLEEKEEIRAQFKKIHDHSISFLVKILIFILETALFPLLPIIAQNDFHSSKELLNKSQRMNWPTFPFQSNSWSYETISSRKITKFEFTHSFLNSSDKILNTLILDGNEGETRIKMIQYQNNQRLEQKSEAIFNLTSELKTRLNQKEMSDTIHHYYYLFPFGSNLPFDTDEKTLFLDELIHALSNNRRSAFLDILIEHLTLSWKHLNKICSIEPPESVGGFSKDVLNPLRKLNQILRCFQKVRLSFNKLLSLPNQTFRGNELKFFKQSKLEGN</sequence>
<accession>A0AA88KWU8</accession>
<gene>
    <name evidence="1" type="ORF">QYM36_017270</name>
</gene>
<dbReference type="AlphaFoldDB" id="A0AA88KWU8"/>
<comment type="caution">
    <text evidence="1">The sequence shown here is derived from an EMBL/GenBank/DDBJ whole genome shotgun (WGS) entry which is preliminary data.</text>
</comment>
<dbReference type="Proteomes" id="UP001187531">
    <property type="component" value="Unassembled WGS sequence"/>
</dbReference>
<dbReference type="InterPro" id="IPR027417">
    <property type="entry name" value="P-loop_NTPase"/>
</dbReference>
<dbReference type="Gene3D" id="3.40.50.300">
    <property type="entry name" value="P-loop containing nucleotide triphosphate hydrolases"/>
    <property type="match status" value="1"/>
</dbReference>
<organism evidence="1 2">
    <name type="scientific">Artemia franciscana</name>
    <name type="common">Brine shrimp</name>
    <name type="synonym">Artemia sanfranciscana</name>
    <dbReference type="NCBI Taxonomy" id="6661"/>
    <lineage>
        <taxon>Eukaryota</taxon>
        <taxon>Metazoa</taxon>
        <taxon>Ecdysozoa</taxon>
        <taxon>Arthropoda</taxon>
        <taxon>Crustacea</taxon>
        <taxon>Branchiopoda</taxon>
        <taxon>Anostraca</taxon>
        <taxon>Artemiidae</taxon>
        <taxon>Artemia</taxon>
    </lineage>
</organism>
<dbReference type="EMBL" id="JAVRJZ010000021">
    <property type="protein sequence ID" value="KAK2705164.1"/>
    <property type="molecule type" value="Genomic_DNA"/>
</dbReference>
<reference evidence="1" key="1">
    <citation type="submission" date="2023-07" db="EMBL/GenBank/DDBJ databases">
        <title>Chromosome-level genome assembly of Artemia franciscana.</title>
        <authorList>
            <person name="Jo E."/>
        </authorList>
    </citation>
    <scope>NUCLEOTIDE SEQUENCE</scope>
    <source>
        <tissue evidence="1">Whole body</tissue>
    </source>
</reference>
<protein>
    <submittedName>
        <fullName evidence="1">Uncharacterized protein</fullName>
    </submittedName>
</protein>
<name>A0AA88KWU8_ARTSF</name>
<dbReference type="SUPFAM" id="SSF52540">
    <property type="entry name" value="P-loop containing nucleoside triphosphate hydrolases"/>
    <property type="match status" value="1"/>
</dbReference>